<dbReference type="STRING" id="239498.AXK60_10475"/>
<name>A0A138A7T1_9ACTN</name>
<evidence type="ECO:0000259" key="2">
    <source>
        <dbReference type="Pfam" id="PF01266"/>
    </source>
</evidence>
<comment type="caution">
    <text evidence="3">The sequence shown here is derived from an EMBL/GenBank/DDBJ whole genome shotgun (WGS) entry which is preliminary data.</text>
</comment>
<dbReference type="GO" id="GO:0016491">
    <property type="term" value="F:oxidoreductase activity"/>
    <property type="evidence" value="ECO:0007669"/>
    <property type="project" value="UniProtKB-KW"/>
</dbReference>
<proteinExistence type="predicted"/>
<evidence type="ECO:0000313" key="4">
    <source>
        <dbReference type="Proteomes" id="UP000070258"/>
    </source>
</evidence>
<dbReference type="Proteomes" id="UP000070258">
    <property type="component" value="Unassembled WGS sequence"/>
</dbReference>
<dbReference type="RefSeq" id="WP_068572141.1">
    <property type="nucleotide sequence ID" value="NZ_LSRF01000056.1"/>
</dbReference>
<dbReference type="SUPFAM" id="SSF54373">
    <property type="entry name" value="FAD-linked reductases, C-terminal domain"/>
    <property type="match status" value="1"/>
</dbReference>
<dbReference type="GO" id="GO:0005737">
    <property type="term" value="C:cytoplasm"/>
    <property type="evidence" value="ECO:0007669"/>
    <property type="project" value="TreeGrafter"/>
</dbReference>
<organism evidence="3 4">
    <name type="scientific">Tsukamurella pseudospumae</name>
    <dbReference type="NCBI Taxonomy" id="239498"/>
    <lineage>
        <taxon>Bacteria</taxon>
        <taxon>Bacillati</taxon>
        <taxon>Actinomycetota</taxon>
        <taxon>Actinomycetes</taxon>
        <taxon>Mycobacteriales</taxon>
        <taxon>Tsukamurellaceae</taxon>
        <taxon>Tsukamurella</taxon>
    </lineage>
</organism>
<gene>
    <name evidence="3" type="ORF">AXK60_10475</name>
</gene>
<sequence length="421" mass="44147">MSDSSTAHKAIVVGAGIVGLSTAFSLQQRGVQVTVVDRIGPAAGASWGNAGWLSPAFTIPLPEPALLKQGPRALLSPSSPVALAPSADPAVARFMAAFALNCTPHKWASSMRTYATLNAHIYDSFERQIAAGVRGELHAHDMTVGFASLHDATGILDELARVSAAGQQIDVTLLDPRSAREYEPHLTENVALALRLRGQRYLNPGAYVQALSDTVIAGGGELRTGIDVTEVRRDGARARVIGTGIDELTDAAVLCSGAWLPRLASAHGVRIPLFAGRGYSCSVPIDTPLQGATYFPAARAAITPRPDGADGRPRIRVAGIMEFADPDKPLNPKRIRVTNDAVRPLLRGIDWSGIDEQWVGSRPLSADGLPLIGGTATPGVYVGGGHGMWGLTLGPLTGELLAEQITTGRTPALTAGLDPLR</sequence>
<accession>A0A138A7T1</accession>
<reference evidence="4" key="1">
    <citation type="submission" date="2016-02" db="EMBL/GenBank/DDBJ databases">
        <authorList>
            <person name="Wen L."/>
            <person name="He K."/>
            <person name="Yang H."/>
        </authorList>
    </citation>
    <scope>NUCLEOTIDE SEQUENCE [LARGE SCALE GENOMIC DNA]</scope>
    <source>
        <strain evidence="4">JCM 15929</strain>
    </source>
</reference>
<dbReference type="OrthoDB" id="9806257at2"/>
<dbReference type="PANTHER" id="PTHR13847">
    <property type="entry name" value="SARCOSINE DEHYDROGENASE-RELATED"/>
    <property type="match status" value="1"/>
</dbReference>
<evidence type="ECO:0000313" key="3">
    <source>
        <dbReference type="EMBL" id="KXP06501.1"/>
    </source>
</evidence>
<keyword evidence="1" id="KW-0560">Oxidoreductase</keyword>
<dbReference type="AlphaFoldDB" id="A0A138A7T1"/>
<protein>
    <recommendedName>
        <fullName evidence="2">FAD dependent oxidoreductase domain-containing protein</fullName>
    </recommendedName>
</protein>
<dbReference type="Gene3D" id="3.50.50.60">
    <property type="entry name" value="FAD/NAD(P)-binding domain"/>
    <property type="match status" value="2"/>
</dbReference>
<dbReference type="EMBL" id="LSRF01000056">
    <property type="protein sequence ID" value="KXP06501.1"/>
    <property type="molecule type" value="Genomic_DNA"/>
</dbReference>
<dbReference type="PANTHER" id="PTHR13847:SF289">
    <property type="entry name" value="GLYCINE OXIDASE"/>
    <property type="match status" value="1"/>
</dbReference>
<dbReference type="Gene3D" id="3.30.9.10">
    <property type="entry name" value="D-Amino Acid Oxidase, subunit A, domain 2"/>
    <property type="match status" value="1"/>
</dbReference>
<dbReference type="Pfam" id="PF01266">
    <property type="entry name" value="DAO"/>
    <property type="match status" value="1"/>
</dbReference>
<dbReference type="InterPro" id="IPR036188">
    <property type="entry name" value="FAD/NAD-bd_sf"/>
</dbReference>
<dbReference type="SUPFAM" id="SSF51971">
    <property type="entry name" value="Nucleotide-binding domain"/>
    <property type="match status" value="1"/>
</dbReference>
<dbReference type="InterPro" id="IPR006076">
    <property type="entry name" value="FAD-dep_OxRdtase"/>
</dbReference>
<evidence type="ECO:0000256" key="1">
    <source>
        <dbReference type="ARBA" id="ARBA00023002"/>
    </source>
</evidence>
<feature type="domain" description="FAD dependent oxidoreductase" evidence="2">
    <location>
        <begin position="10"/>
        <end position="403"/>
    </location>
</feature>